<evidence type="ECO:0000313" key="2">
    <source>
        <dbReference type="Proteomes" id="UP000580250"/>
    </source>
</evidence>
<organism evidence="1 2">
    <name type="scientific">Meloidogyne enterolobii</name>
    <name type="common">Root-knot nematode worm</name>
    <name type="synonym">Meloidogyne mayaguensis</name>
    <dbReference type="NCBI Taxonomy" id="390850"/>
    <lineage>
        <taxon>Eukaryota</taxon>
        <taxon>Metazoa</taxon>
        <taxon>Ecdysozoa</taxon>
        <taxon>Nematoda</taxon>
        <taxon>Chromadorea</taxon>
        <taxon>Rhabditida</taxon>
        <taxon>Tylenchina</taxon>
        <taxon>Tylenchomorpha</taxon>
        <taxon>Tylenchoidea</taxon>
        <taxon>Meloidogynidae</taxon>
        <taxon>Meloidogyninae</taxon>
        <taxon>Meloidogyne</taxon>
    </lineage>
</organism>
<dbReference type="AlphaFoldDB" id="A0A6V7V6P4"/>
<proteinExistence type="predicted"/>
<dbReference type="Proteomes" id="UP000580250">
    <property type="component" value="Unassembled WGS sequence"/>
</dbReference>
<sequence length="70" mass="8286">MEVIKFDVQTLKNWRATVEKQKYKARDQAQEDKGCGGEKHKELGWISRCSRTGMTVDEQKEARGRRLYWP</sequence>
<gene>
    <name evidence="1" type="ORF">MENT_LOCUS22057</name>
</gene>
<reference evidence="1 2" key="1">
    <citation type="submission" date="2020-08" db="EMBL/GenBank/DDBJ databases">
        <authorList>
            <person name="Koutsovoulos G."/>
            <person name="Danchin GJ E."/>
        </authorList>
    </citation>
    <scope>NUCLEOTIDE SEQUENCE [LARGE SCALE GENOMIC DNA]</scope>
</reference>
<protein>
    <submittedName>
        <fullName evidence="1">Uncharacterized protein</fullName>
    </submittedName>
</protein>
<accession>A0A6V7V6P4</accession>
<name>A0A6V7V6P4_MELEN</name>
<comment type="caution">
    <text evidence="1">The sequence shown here is derived from an EMBL/GenBank/DDBJ whole genome shotgun (WGS) entry which is preliminary data.</text>
</comment>
<evidence type="ECO:0000313" key="1">
    <source>
        <dbReference type="EMBL" id="CAD2170635.1"/>
    </source>
</evidence>
<dbReference type="EMBL" id="CAJEWN010000171">
    <property type="protein sequence ID" value="CAD2170635.1"/>
    <property type="molecule type" value="Genomic_DNA"/>
</dbReference>